<keyword evidence="7 9" id="KW-1133">Transmembrane helix</keyword>
<evidence type="ECO:0000259" key="11">
    <source>
        <dbReference type="PROSITE" id="PS50929"/>
    </source>
</evidence>
<dbReference type="SUPFAM" id="SSF52540">
    <property type="entry name" value="P-loop containing nucleoside triphosphate hydrolases"/>
    <property type="match status" value="2"/>
</dbReference>
<feature type="domain" description="ABC transmembrane type-1" evidence="11">
    <location>
        <begin position="102"/>
        <end position="338"/>
    </location>
</feature>
<keyword evidence="4" id="KW-0677">Repeat</keyword>
<feature type="transmembrane region" description="Helical" evidence="9">
    <location>
        <begin position="822"/>
        <end position="844"/>
    </location>
</feature>
<feature type="transmembrane region" description="Helical" evidence="9">
    <location>
        <begin position="204"/>
        <end position="226"/>
    </location>
</feature>
<gene>
    <name evidence="12" type="ORF">HHI36_005339</name>
</gene>
<dbReference type="PROSITE" id="PS50893">
    <property type="entry name" value="ABC_TRANSPORTER_2"/>
    <property type="match status" value="2"/>
</dbReference>
<evidence type="ECO:0000259" key="10">
    <source>
        <dbReference type="PROSITE" id="PS50893"/>
    </source>
</evidence>
<evidence type="ECO:0000256" key="4">
    <source>
        <dbReference type="ARBA" id="ARBA00022737"/>
    </source>
</evidence>
<dbReference type="InterPro" id="IPR003439">
    <property type="entry name" value="ABC_transporter-like_ATP-bd"/>
</dbReference>
<dbReference type="GO" id="GO:0005524">
    <property type="term" value="F:ATP binding"/>
    <property type="evidence" value="ECO:0007669"/>
    <property type="project" value="UniProtKB-KW"/>
</dbReference>
<dbReference type="SUPFAM" id="SSF90123">
    <property type="entry name" value="ABC transporter transmembrane region"/>
    <property type="match status" value="2"/>
</dbReference>
<dbReference type="InterPro" id="IPR003593">
    <property type="entry name" value="AAA+_ATPase"/>
</dbReference>
<dbReference type="Proteomes" id="UP001516400">
    <property type="component" value="Unassembled WGS sequence"/>
</dbReference>
<evidence type="ECO:0000256" key="2">
    <source>
        <dbReference type="ARBA" id="ARBA00022448"/>
    </source>
</evidence>
<sequence length="1257" mass="143085">MERGKLTQRKPCPKENASFFSLLTFSYILNFIYKGTKEEIEEHDLFNVMNTLQAKKLGDRLERHWHRQKAKNINPSITKSLIDCYGRTLLLMGIAQIFVKLIALVSTPWALGKFISYFQTNQTEMTKSMALYYGGIMVTISFLNGLWNQHFTLWKLELGLKLQGSVTSLLYRKALSLSHRKLSEVSVGKIVTSIVKDTPSLNHAILYGIDFFLETFQVLVVCYMLYAKVGSGAISGLSIMGLSLIFQLAVSRIIFQRRDNCNSKSDQRLQQTQEVLSSIRLIKMYHWESFFGDKLIKLRKIEMKNLQMIFIWKSISILLGIISGRIAQASVFTLQIFLGMPLSADTIYYVHELFQKVSKSMIFIPLGIQFLAEVMVSLKRINVILNAEENDTMYKSTINMMKPEILLQEIDVEFRNQTILNDINLQLKPGLHILIGPSGCGKSTLLKTLLEEYNTLRGTLKIQGTISYASQSPWLFPSSVKQNILFGQQFEEEKYKRLLNICGLTYDLNNFENGDETILTDCGANLSRGQQSRINLARALYRDSDIYLLDDCLASLDINIKKHVFNNAIKNYLNGKLCILVTHSTQFVNQANNVIIMADNTVKYSGEPDKIPKELFIQIEQDQNDDVDETIDEQNNNEMKESKETDQLLSKVKIIEKGSIYTEKKKKGKINYNCYKKYFSFGGGLIMVLSLIGLHILCEVTSGIGEKFMSTWVNMQRTNSTNVTTSSDFSKVTTPSYILQENYSATVDEEEFIPNSTSSTILTTVLNNTMFRDLLLHDKGIKNIHKSMVRNILQGVMSFFDSHLIGNIMTRFSKDLFIMDEMIPFIWLEGIRLFFLLPICLLLIASVSSVLAVASIGMTILFYFLCEFVLSTTRSAQRLSNSTLSPVIGHLNSSLEGLMIIRAYGTKQILKDEFDKHVNLYISANHTREIAARVLGLYSHTMASIFTLSIVLKLILVDKDVLPGNAGLVLSQSNLVCLLLEMGLMMWMVMENSMTSVERALEYTNLPQENQNGREIHQWPSEGRIEYRNVTLTYRTNGETVLKDLNIYIHPQEKIGIVGRTGAGKSSIILTLFKMYDFSGDILIDNVNIKTLTLECLRTNLAIIPQEPVIFSGTVRTNIDPKQMISDEEVWKLLEVINLKSAFNSLDENIAEKNLSVGQKQLICLARALIKKSKIVVLDEATANMDEEMDLFIQNKIRDLFQFCTIIVVAHRLHTVRNCDRIIVMDKGKIVEFDSPRNLLKNTNGMFYKMVHQKKNE</sequence>
<feature type="transmembrane region" description="Helical" evidence="9">
    <location>
        <begin position="306"/>
        <end position="326"/>
    </location>
</feature>
<feature type="transmembrane region" description="Helical" evidence="9">
    <location>
        <begin position="678"/>
        <end position="698"/>
    </location>
</feature>
<name>A0ABD2NUG6_9CUCU</name>
<dbReference type="InterPro" id="IPR011527">
    <property type="entry name" value="ABC1_TM_dom"/>
</dbReference>
<feature type="transmembrane region" description="Helical" evidence="9">
    <location>
        <begin position="130"/>
        <end position="147"/>
    </location>
</feature>
<dbReference type="Gene3D" id="3.40.50.300">
    <property type="entry name" value="P-loop containing nucleotide triphosphate hydrolases"/>
    <property type="match status" value="2"/>
</dbReference>
<feature type="transmembrane region" description="Helical" evidence="9">
    <location>
        <begin position="89"/>
        <end position="110"/>
    </location>
</feature>
<evidence type="ECO:0000256" key="1">
    <source>
        <dbReference type="ARBA" id="ARBA00004141"/>
    </source>
</evidence>
<evidence type="ECO:0000256" key="8">
    <source>
        <dbReference type="ARBA" id="ARBA00023136"/>
    </source>
</evidence>
<comment type="caution">
    <text evidence="12">The sequence shown here is derived from an EMBL/GenBank/DDBJ whole genome shotgun (WGS) entry which is preliminary data.</text>
</comment>
<keyword evidence="8 9" id="KW-0472">Membrane</keyword>
<comment type="subcellular location">
    <subcellularLocation>
        <location evidence="1">Membrane</location>
        <topology evidence="1">Multi-pass membrane protein</topology>
    </subcellularLocation>
</comment>
<dbReference type="CDD" id="cd18580">
    <property type="entry name" value="ABC_6TM_ABCC_D2"/>
    <property type="match status" value="1"/>
</dbReference>
<accession>A0ABD2NUG6</accession>
<proteinExistence type="predicted"/>
<evidence type="ECO:0000313" key="12">
    <source>
        <dbReference type="EMBL" id="KAL3282144.1"/>
    </source>
</evidence>
<dbReference type="CDD" id="cd18579">
    <property type="entry name" value="ABC_6TM_ABCC_D1"/>
    <property type="match status" value="1"/>
</dbReference>
<dbReference type="InterPro" id="IPR044746">
    <property type="entry name" value="ABCC_6TM_D1"/>
</dbReference>
<evidence type="ECO:0000256" key="6">
    <source>
        <dbReference type="ARBA" id="ARBA00022840"/>
    </source>
</evidence>
<protein>
    <submittedName>
        <fullName evidence="12">Uncharacterized protein</fullName>
    </submittedName>
</protein>
<organism evidence="12 13">
    <name type="scientific">Cryptolaemus montrouzieri</name>
    <dbReference type="NCBI Taxonomy" id="559131"/>
    <lineage>
        <taxon>Eukaryota</taxon>
        <taxon>Metazoa</taxon>
        <taxon>Ecdysozoa</taxon>
        <taxon>Arthropoda</taxon>
        <taxon>Hexapoda</taxon>
        <taxon>Insecta</taxon>
        <taxon>Pterygota</taxon>
        <taxon>Neoptera</taxon>
        <taxon>Endopterygota</taxon>
        <taxon>Coleoptera</taxon>
        <taxon>Polyphaga</taxon>
        <taxon>Cucujiformia</taxon>
        <taxon>Coccinelloidea</taxon>
        <taxon>Coccinellidae</taxon>
        <taxon>Scymninae</taxon>
        <taxon>Scymnini</taxon>
        <taxon>Cryptolaemus</taxon>
    </lineage>
</organism>
<dbReference type="FunFam" id="3.40.50.300:FF:000163">
    <property type="entry name" value="Multidrug resistance-associated protein member 4"/>
    <property type="match status" value="1"/>
</dbReference>
<keyword evidence="5" id="KW-0547">Nucleotide-binding</keyword>
<dbReference type="InterPro" id="IPR044726">
    <property type="entry name" value="ABCC_6TM_D2"/>
</dbReference>
<keyword evidence="13" id="KW-1185">Reference proteome</keyword>
<dbReference type="Pfam" id="PF00664">
    <property type="entry name" value="ABC_membrane"/>
    <property type="match status" value="2"/>
</dbReference>
<dbReference type="EMBL" id="JABFTP020000144">
    <property type="protein sequence ID" value="KAL3282144.1"/>
    <property type="molecule type" value="Genomic_DNA"/>
</dbReference>
<dbReference type="PROSITE" id="PS00211">
    <property type="entry name" value="ABC_TRANSPORTER_1"/>
    <property type="match status" value="1"/>
</dbReference>
<feature type="transmembrane region" description="Helical" evidence="9">
    <location>
        <begin position="968"/>
        <end position="989"/>
    </location>
</feature>
<evidence type="ECO:0000256" key="9">
    <source>
        <dbReference type="SAM" id="Phobius"/>
    </source>
</evidence>
<dbReference type="PANTHER" id="PTHR24223">
    <property type="entry name" value="ATP-BINDING CASSETTE SUB-FAMILY C"/>
    <property type="match status" value="1"/>
</dbReference>
<dbReference type="InterPro" id="IPR036640">
    <property type="entry name" value="ABC1_TM_sf"/>
</dbReference>
<dbReference type="GO" id="GO:0016020">
    <property type="term" value="C:membrane"/>
    <property type="evidence" value="ECO:0007669"/>
    <property type="project" value="UniProtKB-SubCell"/>
</dbReference>
<dbReference type="InterPro" id="IPR027417">
    <property type="entry name" value="P-loop_NTPase"/>
</dbReference>
<dbReference type="PANTHER" id="PTHR24223:SF448">
    <property type="entry name" value="FI20146P1-RELATED"/>
    <property type="match status" value="1"/>
</dbReference>
<dbReference type="PROSITE" id="PS50929">
    <property type="entry name" value="ABC_TM1F"/>
    <property type="match status" value="2"/>
</dbReference>
<dbReference type="InterPro" id="IPR050173">
    <property type="entry name" value="ABC_transporter_C-like"/>
</dbReference>
<keyword evidence="3 9" id="KW-0812">Transmembrane</keyword>
<evidence type="ECO:0000256" key="3">
    <source>
        <dbReference type="ARBA" id="ARBA00022692"/>
    </source>
</evidence>
<dbReference type="FunFam" id="1.20.1560.10:FF:000006">
    <property type="entry name" value="ATP-binding cassette, sub-family C (CFTR/MRP), member 9"/>
    <property type="match status" value="1"/>
</dbReference>
<dbReference type="Pfam" id="PF00005">
    <property type="entry name" value="ABC_tran"/>
    <property type="match status" value="2"/>
</dbReference>
<dbReference type="FunFam" id="3.40.50.300:FF:000973">
    <property type="entry name" value="Multidrug resistance-associated protein 4"/>
    <property type="match status" value="1"/>
</dbReference>
<keyword evidence="6" id="KW-0067">ATP-binding</keyword>
<feature type="transmembrane region" description="Helical" evidence="9">
    <location>
        <begin position="935"/>
        <end position="956"/>
    </location>
</feature>
<feature type="domain" description="ABC transporter" evidence="10">
    <location>
        <begin position="1025"/>
        <end position="1252"/>
    </location>
</feature>
<evidence type="ECO:0000256" key="7">
    <source>
        <dbReference type="ARBA" id="ARBA00022989"/>
    </source>
</evidence>
<keyword evidence="2" id="KW-0813">Transport</keyword>
<feature type="transmembrane region" description="Helical" evidence="9">
    <location>
        <begin position="850"/>
        <end position="870"/>
    </location>
</feature>
<dbReference type="CDD" id="cd03244">
    <property type="entry name" value="ABCC_MRP_domain2"/>
    <property type="match status" value="1"/>
</dbReference>
<feature type="domain" description="ABC transporter" evidence="10">
    <location>
        <begin position="405"/>
        <end position="624"/>
    </location>
</feature>
<dbReference type="InterPro" id="IPR017871">
    <property type="entry name" value="ABC_transporter-like_CS"/>
</dbReference>
<dbReference type="AlphaFoldDB" id="A0ABD2NUG6"/>
<feature type="domain" description="ABC transmembrane type-1" evidence="11">
    <location>
        <begin position="781"/>
        <end position="992"/>
    </location>
</feature>
<dbReference type="SMART" id="SM00382">
    <property type="entry name" value="AAA"/>
    <property type="match status" value="2"/>
</dbReference>
<reference evidence="12 13" key="1">
    <citation type="journal article" date="2021" name="BMC Biol.">
        <title>Horizontally acquired antibacterial genes associated with adaptive radiation of ladybird beetles.</title>
        <authorList>
            <person name="Li H.S."/>
            <person name="Tang X.F."/>
            <person name="Huang Y.H."/>
            <person name="Xu Z.Y."/>
            <person name="Chen M.L."/>
            <person name="Du X.Y."/>
            <person name="Qiu B.Y."/>
            <person name="Chen P.T."/>
            <person name="Zhang W."/>
            <person name="Slipinski A."/>
            <person name="Escalona H.E."/>
            <person name="Waterhouse R.M."/>
            <person name="Zwick A."/>
            <person name="Pang H."/>
        </authorList>
    </citation>
    <scope>NUCLEOTIDE SEQUENCE [LARGE SCALE GENOMIC DNA]</scope>
    <source>
        <strain evidence="12">SYSU2018</strain>
    </source>
</reference>
<evidence type="ECO:0000256" key="5">
    <source>
        <dbReference type="ARBA" id="ARBA00022741"/>
    </source>
</evidence>
<dbReference type="Gene3D" id="1.20.1560.10">
    <property type="entry name" value="ABC transporter type 1, transmembrane domain"/>
    <property type="match status" value="2"/>
</dbReference>
<evidence type="ECO:0000313" key="13">
    <source>
        <dbReference type="Proteomes" id="UP001516400"/>
    </source>
</evidence>
<feature type="transmembrane region" description="Helical" evidence="9">
    <location>
        <begin position="232"/>
        <end position="255"/>
    </location>
</feature>